<gene>
    <name evidence="2" type="ORF">DM02DRAFT_621677</name>
</gene>
<dbReference type="AlphaFoldDB" id="A0A2V1EC66"/>
<feature type="region of interest" description="Disordered" evidence="1">
    <location>
        <begin position="454"/>
        <end position="488"/>
    </location>
</feature>
<keyword evidence="3" id="KW-1185">Reference proteome</keyword>
<protein>
    <recommendedName>
        <fullName evidence="4">F-box domain-containing protein</fullName>
    </recommendedName>
</protein>
<proteinExistence type="predicted"/>
<feature type="region of interest" description="Disordered" evidence="1">
    <location>
        <begin position="158"/>
        <end position="177"/>
    </location>
</feature>
<evidence type="ECO:0000313" key="2">
    <source>
        <dbReference type="EMBL" id="PVI08137.1"/>
    </source>
</evidence>
<feature type="compositionally biased region" description="Basic and acidic residues" evidence="1">
    <location>
        <begin position="471"/>
        <end position="483"/>
    </location>
</feature>
<evidence type="ECO:0008006" key="4">
    <source>
        <dbReference type="Google" id="ProtNLM"/>
    </source>
</evidence>
<organism evidence="2 3">
    <name type="scientific">Periconia macrospinosa</name>
    <dbReference type="NCBI Taxonomy" id="97972"/>
    <lineage>
        <taxon>Eukaryota</taxon>
        <taxon>Fungi</taxon>
        <taxon>Dikarya</taxon>
        <taxon>Ascomycota</taxon>
        <taxon>Pezizomycotina</taxon>
        <taxon>Dothideomycetes</taxon>
        <taxon>Pleosporomycetidae</taxon>
        <taxon>Pleosporales</taxon>
        <taxon>Massarineae</taxon>
        <taxon>Periconiaceae</taxon>
        <taxon>Periconia</taxon>
    </lineage>
</organism>
<dbReference type="Proteomes" id="UP000244855">
    <property type="component" value="Unassembled WGS sequence"/>
</dbReference>
<dbReference type="EMBL" id="KZ805301">
    <property type="protein sequence ID" value="PVI08137.1"/>
    <property type="molecule type" value="Genomic_DNA"/>
</dbReference>
<accession>A0A2V1EC66</accession>
<name>A0A2V1EC66_9PLEO</name>
<evidence type="ECO:0000313" key="3">
    <source>
        <dbReference type="Proteomes" id="UP000244855"/>
    </source>
</evidence>
<reference evidence="2 3" key="1">
    <citation type="journal article" date="2018" name="Sci. Rep.">
        <title>Comparative genomics provides insights into the lifestyle and reveals functional heterogeneity of dark septate endophytic fungi.</title>
        <authorList>
            <person name="Knapp D.G."/>
            <person name="Nemeth J.B."/>
            <person name="Barry K."/>
            <person name="Hainaut M."/>
            <person name="Henrissat B."/>
            <person name="Johnson J."/>
            <person name="Kuo A."/>
            <person name="Lim J.H.P."/>
            <person name="Lipzen A."/>
            <person name="Nolan M."/>
            <person name="Ohm R.A."/>
            <person name="Tamas L."/>
            <person name="Grigoriev I.V."/>
            <person name="Spatafora J.W."/>
            <person name="Nagy L.G."/>
            <person name="Kovacs G.M."/>
        </authorList>
    </citation>
    <scope>NUCLEOTIDE SEQUENCE [LARGE SCALE GENOMIC DNA]</scope>
    <source>
        <strain evidence="2 3">DSE2036</strain>
    </source>
</reference>
<feature type="compositionally biased region" description="Acidic residues" evidence="1">
    <location>
        <begin position="162"/>
        <end position="177"/>
    </location>
</feature>
<sequence length="519" mass="57972">MTDKSTTASMPNIDTLPPEISRLIASAFPQSHQGPALTALCQTSKTLCAIYQPVIFEFAKILHERQIHSFTYALVCKPSLAKVVTKASILFHDHPFRPEMVRIHHSVKDKLKTMDFWSYDWQKKLDDMDPRALCGLLIALLPELTEFKMTTKQMTTITYSPDDQDGEDHSDEEDEEGVPLRTEFRYFRPYDGGFPTSVETISDVLISARDLFGIAAETCPNMLPKMQHIHTWKSVGLIPMFVLALPSLKTVEFEIGRGMVLRNISNVDLLPSHAPAFKTITSVTIRIDTDIILNELYQPQLLVCVRGLLERLKNLKRIMIILPSPIIVFNDLTQVLSGAAKSLEVTYGLCYFKPGIRRIADHATIPPMLHLTESLVVPEAMLVSKKGSQLTLLESKDASAFLGVKSLTITNATKLTFTLLVNILQYRLSTFHNLRRLHISYVKTSCLLDHIGNDDHGSGGSDESTNEDDTHEGSNAEEGDGHTSDSNVAESIEAAQKLHEHLCNDLMGFGIHVTRGYDT</sequence>
<evidence type="ECO:0000256" key="1">
    <source>
        <dbReference type="SAM" id="MobiDB-lite"/>
    </source>
</evidence>